<reference evidence="1 2" key="1">
    <citation type="submission" date="2014-04" db="EMBL/GenBank/DDBJ databases">
        <authorList>
            <consortium name="DOE Joint Genome Institute"/>
            <person name="Kuo A."/>
            <person name="Kohler A."/>
            <person name="Costa M.D."/>
            <person name="Nagy L.G."/>
            <person name="Floudas D."/>
            <person name="Copeland A."/>
            <person name="Barry K.W."/>
            <person name="Cichocki N."/>
            <person name="Veneault-Fourrey C."/>
            <person name="LaButti K."/>
            <person name="Lindquist E.A."/>
            <person name="Lipzen A."/>
            <person name="Lundell T."/>
            <person name="Morin E."/>
            <person name="Murat C."/>
            <person name="Sun H."/>
            <person name="Tunlid A."/>
            <person name="Henrissat B."/>
            <person name="Grigoriev I.V."/>
            <person name="Hibbett D.S."/>
            <person name="Martin F."/>
            <person name="Nordberg H.P."/>
            <person name="Cantor M.N."/>
            <person name="Hua S.X."/>
        </authorList>
    </citation>
    <scope>NUCLEOTIDE SEQUENCE [LARGE SCALE GENOMIC DNA]</scope>
    <source>
        <strain evidence="1 2">Marx 270</strain>
    </source>
</reference>
<protein>
    <submittedName>
        <fullName evidence="1">Uncharacterized protein</fullName>
    </submittedName>
</protein>
<proteinExistence type="predicted"/>
<dbReference type="InParanoid" id="A0A0C3ID18"/>
<keyword evidence="2" id="KW-1185">Reference proteome</keyword>
<dbReference type="Proteomes" id="UP000054217">
    <property type="component" value="Unassembled WGS sequence"/>
</dbReference>
<dbReference type="HOGENOM" id="CLU_1907524_0_0_1"/>
<dbReference type="AlphaFoldDB" id="A0A0C3ID18"/>
<organism evidence="1 2">
    <name type="scientific">Pisolithus tinctorius Marx 270</name>
    <dbReference type="NCBI Taxonomy" id="870435"/>
    <lineage>
        <taxon>Eukaryota</taxon>
        <taxon>Fungi</taxon>
        <taxon>Dikarya</taxon>
        <taxon>Basidiomycota</taxon>
        <taxon>Agaricomycotina</taxon>
        <taxon>Agaricomycetes</taxon>
        <taxon>Agaricomycetidae</taxon>
        <taxon>Boletales</taxon>
        <taxon>Sclerodermatineae</taxon>
        <taxon>Pisolithaceae</taxon>
        <taxon>Pisolithus</taxon>
    </lineage>
</organism>
<accession>A0A0C3ID18</accession>
<dbReference type="EMBL" id="KN832082">
    <property type="protein sequence ID" value="KIN94927.1"/>
    <property type="molecule type" value="Genomic_DNA"/>
</dbReference>
<reference evidence="2" key="2">
    <citation type="submission" date="2015-01" db="EMBL/GenBank/DDBJ databases">
        <title>Evolutionary Origins and Diversification of the Mycorrhizal Mutualists.</title>
        <authorList>
            <consortium name="DOE Joint Genome Institute"/>
            <consortium name="Mycorrhizal Genomics Consortium"/>
            <person name="Kohler A."/>
            <person name="Kuo A."/>
            <person name="Nagy L.G."/>
            <person name="Floudas D."/>
            <person name="Copeland A."/>
            <person name="Barry K.W."/>
            <person name="Cichocki N."/>
            <person name="Veneault-Fourrey C."/>
            <person name="LaButti K."/>
            <person name="Lindquist E.A."/>
            <person name="Lipzen A."/>
            <person name="Lundell T."/>
            <person name="Morin E."/>
            <person name="Murat C."/>
            <person name="Riley R."/>
            <person name="Ohm R."/>
            <person name="Sun H."/>
            <person name="Tunlid A."/>
            <person name="Henrissat B."/>
            <person name="Grigoriev I.V."/>
            <person name="Hibbett D.S."/>
            <person name="Martin F."/>
        </authorList>
    </citation>
    <scope>NUCLEOTIDE SEQUENCE [LARGE SCALE GENOMIC DNA]</scope>
    <source>
        <strain evidence="2">Marx 270</strain>
    </source>
</reference>
<evidence type="ECO:0000313" key="1">
    <source>
        <dbReference type="EMBL" id="KIN94927.1"/>
    </source>
</evidence>
<sequence length="133" mass="14612">MIRSTSKSRASFYPAQPPDIQIALDHPPPSFSRDVASSEQECELNYMLYGAVPRDFSNGEDVLHQDRTIPPLTGHPVILAEYDQHFPSHLAQTSAIAPAPGIHGTRDVHRFSAELPATTLIAFPVCSRHTIPS</sequence>
<dbReference type="OrthoDB" id="2656691at2759"/>
<gene>
    <name evidence="1" type="ORF">M404DRAFT_336153</name>
</gene>
<evidence type="ECO:0000313" key="2">
    <source>
        <dbReference type="Proteomes" id="UP000054217"/>
    </source>
</evidence>
<name>A0A0C3ID18_PISTI</name>